<reference evidence="5 6" key="1">
    <citation type="submission" date="2017-09" db="EMBL/GenBank/DDBJ databases">
        <title>Complete genome sequence of Verrucomicrobial strain HZ-65, isolated from freshwater.</title>
        <authorList>
            <person name="Choi A."/>
        </authorList>
    </citation>
    <scope>NUCLEOTIDE SEQUENCE [LARGE SCALE GENOMIC DNA]</scope>
    <source>
        <strain evidence="5 6">HZ-65</strain>
    </source>
</reference>
<evidence type="ECO:0000256" key="1">
    <source>
        <dbReference type="SAM" id="Phobius"/>
    </source>
</evidence>
<keyword evidence="1" id="KW-0472">Membrane</keyword>
<feature type="domain" description="Ice-binding protein C-terminal" evidence="3">
    <location>
        <begin position="260"/>
        <end position="284"/>
    </location>
</feature>
<dbReference type="NCBIfam" id="TIGR02595">
    <property type="entry name" value="PEP_CTERM"/>
    <property type="match status" value="1"/>
</dbReference>
<evidence type="ECO:0000313" key="5">
    <source>
        <dbReference type="EMBL" id="ATC66106.1"/>
    </source>
</evidence>
<dbReference type="InterPro" id="IPR025507">
    <property type="entry name" value="DUF4394"/>
</dbReference>
<dbReference type="RefSeq" id="WP_096057733.1">
    <property type="nucleotide sequence ID" value="NZ_CP023344.1"/>
</dbReference>
<feature type="domain" description="DUF4394" evidence="4">
    <location>
        <begin position="34"/>
        <end position="252"/>
    </location>
</feature>
<accession>A0A290QIE5</accession>
<sequence length="289" mass="29557">MKLSVVSASLLALAGAVSSAHAQFGWAVTTESRLVHFSLSAPSETILSSSITGLRQSNGVTPDAFGNIYELTSFNGQLYGLDGHANFYSINGLSGQATFISNAFAPAGFDAGLAYDPFTGKFRFVSDAGENVQIGLNGAVTNGNATYYAPGDANFGASTVFNGLAIDSDFGTGFALDSATDTLAITFDPNFEEFFTVGSLGFDITGLGSLDILNGALFAALSGDASLSSLYSIDSTTGAATLIGDFGTGVTGLVLTQSAAVPEPSTYGLIGAAALAGLIVLRRRNNRRA</sequence>
<gene>
    <name evidence="5" type="ORF">CMV30_11330</name>
</gene>
<dbReference type="Pfam" id="PF14339">
    <property type="entry name" value="DUF4394"/>
    <property type="match status" value="1"/>
</dbReference>
<evidence type="ECO:0000313" key="6">
    <source>
        <dbReference type="Proteomes" id="UP000217265"/>
    </source>
</evidence>
<keyword evidence="6" id="KW-1185">Reference proteome</keyword>
<dbReference type="Proteomes" id="UP000217265">
    <property type="component" value="Chromosome"/>
</dbReference>
<keyword evidence="2" id="KW-0732">Signal</keyword>
<evidence type="ECO:0000256" key="2">
    <source>
        <dbReference type="SAM" id="SignalP"/>
    </source>
</evidence>
<dbReference type="AlphaFoldDB" id="A0A290QIE5"/>
<organism evidence="5 6">
    <name type="scientific">Nibricoccus aquaticus</name>
    <dbReference type="NCBI Taxonomy" id="2576891"/>
    <lineage>
        <taxon>Bacteria</taxon>
        <taxon>Pseudomonadati</taxon>
        <taxon>Verrucomicrobiota</taxon>
        <taxon>Opitutia</taxon>
        <taxon>Opitutales</taxon>
        <taxon>Opitutaceae</taxon>
        <taxon>Nibricoccus</taxon>
    </lineage>
</organism>
<dbReference type="EMBL" id="CP023344">
    <property type="protein sequence ID" value="ATC66106.1"/>
    <property type="molecule type" value="Genomic_DNA"/>
</dbReference>
<name>A0A290QIE5_9BACT</name>
<dbReference type="OrthoDB" id="531718at2"/>
<dbReference type="InterPro" id="IPR013424">
    <property type="entry name" value="Ice-binding_C"/>
</dbReference>
<evidence type="ECO:0000259" key="3">
    <source>
        <dbReference type="Pfam" id="PF07589"/>
    </source>
</evidence>
<keyword evidence="1" id="KW-0812">Transmembrane</keyword>
<feature type="transmembrane region" description="Helical" evidence="1">
    <location>
        <begin position="264"/>
        <end position="281"/>
    </location>
</feature>
<proteinExistence type="predicted"/>
<feature type="chain" id="PRO_5012855226" description="PEP-CTERM protein-sorting domain-containing protein" evidence="2">
    <location>
        <begin position="23"/>
        <end position="289"/>
    </location>
</feature>
<protein>
    <recommendedName>
        <fullName evidence="7">PEP-CTERM protein-sorting domain-containing protein</fullName>
    </recommendedName>
</protein>
<dbReference type="Pfam" id="PF07589">
    <property type="entry name" value="PEP-CTERM"/>
    <property type="match status" value="1"/>
</dbReference>
<feature type="signal peptide" evidence="2">
    <location>
        <begin position="1"/>
        <end position="22"/>
    </location>
</feature>
<evidence type="ECO:0008006" key="7">
    <source>
        <dbReference type="Google" id="ProtNLM"/>
    </source>
</evidence>
<keyword evidence="1" id="KW-1133">Transmembrane helix</keyword>
<evidence type="ECO:0000259" key="4">
    <source>
        <dbReference type="Pfam" id="PF14339"/>
    </source>
</evidence>
<dbReference type="KEGG" id="vbh:CMV30_11330"/>